<evidence type="ECO:0000313" key="2">
    <source>
        <dbReference type="EMBL" id="SDD65199.1"/>
    </source>
</evidence>
<protein>
    <submittedName>
        <fullName evidence="2">Uncharacterized protein</fullName>
    </submittedName>
</protein>
<gene>
    <name evidence="2" type="ORF">SAMN04488104_104425</name>
</gene>
<sequence length="96" mass="11083">MNTPQLTDPAKELAAVTITLFQVVCGLVFCLSVYMIYLAYLGLLTDWEFSIRFTFFRFSPEENSRIFHMLFFVFPAAGALIGFFILAYLKKVIHKE</sequence>
<keyword evidence="1" id="KW-0812">Transmembrane</keyword>
<dbReference type="Proteomes" id="UP000199060">
    <property type="component" value="Unassembled WGS sequence"/>
</dbReference>
<evidence type="ECO:0000256" key="1">
    <source>
        <dbReference type="SAM" id="Phobius"/>
    </source>
</evidence>
<feature type="transmembrane region" description="Helical" evidence="1">
    <location>
        <begin position="66"/>
        <end position="89"/>
    </location>
</feature>
<name>A0A1G6WHF8_9BACT</name>
<dbReference type="STRING" id="686796.SAMN04488104_104425"/>
<dbReference type="EMBL" id="FNAC01000044">
    <property type="protein sequence ID" value="SDD65199.1"/>
    <property type="molecule type" value="Genomic_DNA"/>
</dbReference>
<reference evidence="3" key="1">
    <citation type="submission" date="2016-10" db="EMBL/GenBank/DDBJ databases">
        <authorList>
            <person name="Varghese N."/>
            <person name="Submissions S."/>
        </authorList>
    </citation>
    <scope>NUCLEOTIDE SEQUENCE [LARGE SCALE GENOMIC DNA]</scope>
    <source>
        <strain evidence="3">DSM 23095</strain>
    </source>
</reference>
<keyword evidence="1" id="KW-1133">Transmembrane helix</keyword>
<keyword evidence="1" id="KW-0472">Membrane</keyword>
<accession>A0A1G6WHF8</accession>
<dbReference type="OrthoDB" id="827050at2"/>
<dbReference type="RefSeq" id="WP_087940929.1">
    <property type="nucleotide sequence ID" value="NZ_FNAC01000044.1"/>
</dbReference>
<proteinExistence type="predicted"/>
<dbReference type="AlphaFoldDB" id="A0A1G6WHF8"/>
<feature type="transmembrane region" description="Helical" evidence="1">
    <location>
        <begin position="12"/>
        <end position="40"/>
    </location>
</feature>
<keyword evidence="3" id="KW-1185">Reference proteome</keyword>
<evidence type="ECO:0000313" key="3">
    <source>
        <dbReference type="Proteomes" id="UP000199060"/>
    </source>
</evidence>
<organism evidence="2 3">
    <name type="scientific">Algoriphagus faecimaris</name>
    <dbReference type="NCBI Taxonomy" id="686796"/>
    <lineage>
        <taxon>Bacteria</taxon>
        <taxon>Pseudomonadati</taxon>
        <taxon>Bacteroidota</taxon>
        <taxon>Cytophagia</taxon>
        <taxon>Cytophagales</taxon>
        <taxon>Cyclobacteriaceae</taxon>
        <taxon>Algoriphagus</taxon>
    </lineage>
</organism>